<name>A0ABS3AVU3_9BACT</name>
<feature type="domain" description="AAA" evidence="2">
    <location>
        <begin position="1"/>
        <end position="170"/>
    </location>
</feature>
<reference evidence="3 4" key="1">
    <citation type="submission" date="2021-02" db="EMBL/GenBank/DDBJ databases">
        <title>Activity-based single-cell genomes from oceanic crustal fluid captures similar information to metagenomic and metatranscriptomic surveys with orders of magnitude less sampling.</title>
        <authorList>
            <person name="D'Angelo T.S."/>
            <person name="Orcutt B.N."/>
        </authorList>
    </citation>
    <scope>NUCLEOTIDE SEQUENCE [LARGE SCALE GENOMIC DNA]</scope>
    <source>
        <strain evidence="3">AH-315-G07</strain>
    </source>
</reference>
<dbReference type="InterPro" id="IPR027417">
    <property type="entry name" value="P-loop_NTPase"/>
</dbReference>
<dbReference type="SUPFAM" id="SSF52540">
    <property type="entry name" value="P-loop containing nucleoside triphosphate hydrolases"/>
    <property type="match status" value="1"/>
</dbReference>
<accession>A0ABS3AVU3</accession>
<dbReference type="Gene3D" id="3.40.50.300">
    <property type="entry name" value="P-loop containing nucleotide triphosphate hydrolases"/>
    <property type="match status" value="1"/>
</dbReference>
<dbReference type="PANTHER" id="PTHR13696:SF52">
    <property type="entry name" value="PARA FAMILY PROTEIN CT_582"/>
    <property type="match status" value="1"/>
</dbReference>
<evidence type="ECO:0000313" key="4">
    <source>
        <dbReference type="Proteomes" id="UP000722121"/>
    </source>
</evidence>
<evidence type="ECO:0000256" key="1">
    <source>
        <dbReference type="ARBA" id="ARBA00006976"/>
    </source>
</evidence>
<proteinExistence type="inferred from homology"/>
<comment type="similarity">
    <text evidence="1">Belongs to the ParA family.</text>
</comment>
<dbReference type="CDD" id="cd02042">
    <property type="entry name" value="ParAB_family"/>
    <property type="match status" value="1"/>
</dbReference>
<evidence type="ECO:0000313" key="3">
    <source>
        <dbReference type="EMBL" id="MBN4067087.1"/>
    </source>
</evidence>
<keyword evidence="4" id="KW-1185">Reference proteome</keyword>
<dbReference type="InterPro" id="IPR050678">
    <property type="entry name" value="DNA_Partitioning_ATPase"/>
</dbReference>
<evidence type="ECO:0000259" key="2">
    <source>
        <dbReference type="Pfam" id="PF13614"/>
    </source>
</evidence>
<gene>
    <name evidence="3" type="ORF">JYU14_03285</name>
</gene>
<organism evidence="3 4">
    <name type="scientific">Simkania negevensis</name>
    <dbReference type="NCBI Taxonomy" id="83561"/>
    <lineage>
        <taxon>Bacteria</taxon>
        <taxon>Pseudomonadati</taxon>
        <taxon>Chlamydiota</taxon>
        <taxon>Chlamydiia</taxon>
        <taxon>Parachlamydiales</taxon>
        <taxon>Simkaniaceae</taxon>
        <taxon>Simkania</taxon>
    </lineage>
</organism>
<dbReference type="Pfam" id="PF13614">
    <property type="entry name" value="AAA_31"/>
    <property type="match status" value="1"/>
</dbReference>
<protein>
    <submittedName>
        <fullName evidence="3">ParA family protein</fullName>
    </submittedName>
</protein>
<dbReference type="EMBL" id="JAFITR010000062">
    <property type="protein sequence ID" value="MBN4067087.1"/>
    <property type="molecule type" value="Genomic_DNA"/>
</dbReference>
<dbReference type="InterPro" id="IPR025669">
    <property type="entry name" value="AAA_dom"/>
</dbReference>
<sequence length="268" mass="29639">MDIIAASSFKGGTAKTSTALHLGAALVKYHKKKVLLVDFDAQANLTAGLGYDPDEHDSLAPVLQGEKNVEEVLLPTCINGLDIIPADTWLERVELTGQLATDRYSHERLKELIAPLAYDVTIIDTPPSLCWLTESALIAAHYSLVCATPEFYSIKGLERLATFMDNIDKRHPLQVVGVALSFWNTRGKSNDEFLQVVEATFPNKIFQSKVRRDISVSEASIYGKPLFETAPKSRAAEDYLALTNELLGRINNEKQSHEQSKLLSLQTP</sequence>
<dbReference type="Proteomes" id="UP000722121">
    <property type="component" value="Unassembled WGS sequence"/>
</dbReference>
<dbReference type="PANTHER" id="PTHR13696">
    <property type="entry name" value="P-LOOP CONTAINING NUCLEOSIDE TRIPHOSPHATE HYDROLASE"/>
    <property type="match status" value="1"/>
</dbReference>
<comment type="caution">
    <text evidence="3">The sequence shown here is derived from an EMBL/GenBank/DDBJ whole genome shotgun (WGS) entry which is preliminary data.</text>
</comment>